<dbReference type="Proteomes" id="UP000584325">
    <property type="component" value="Unassembled WGS sequence"/>
</dbReference>
<dbReference type="PANTHER" id="PTHR30461">
    <property type="entry name" value="DNA-INVERTASE FROM LAMBDOID PROPHAGE"/>
    <property type="match status" value="1"/>
</dbReference>
<dbReference type="GO" id="GO:0003677">
    <property type="term" value="F:DNA binding"/>
    <property type="evidence" value="ECO:0007669"/>
    <property type="project" value="InterPro"/>
</dbReference>
<dbReference type="Proteomes" id="UP000298763">
    <property type="component" value="Chromosome"/>
</dbReference>
<accession>A0A4P8HLA9</accession>
<dbReference type="Pfam" id="PF07508">
    <property type="entry name" value="Recombinase"/>
    <property type="match status" value="1"/>
</dbReference>
<dbReference type="Gene3D" id="3.40.50.1390">
    <property type="entry name" value="Resolvase, N-terminal catalytic domain"/>
    <property type="match status" value="1"/>
</dbReference>
<evidence type="ECO:0000313" key="4">
    <source>
        <dbReference type="EMBL" id="QCP09082.1"/>
    </source>
</evidence>
<keyword evidence="5" id="KW-1185">Reference proteome</keyword>
<dbReference type="InterPro" id="IPR006119">
    <property type="entry name" value="Resolv_N"/>
</dbReference>
<protein>
    <submittedName>
        <fullName evidence="3">DNA invertase Pin-like site-specific DNA recombinase</fullName>
    </submittedName>
    <submittedName>
        <fullName evidence="4">Recombinase family protein</fullName>
    </submittedName>
</protein>
<organism evidence="3 6">
    <name type="scientific">Pseudoduganella umbonata</name>
    <dbReference type="NCBI Taxonomy" id="864828"/>
    <lineage>
        <taxon>Bacteria</taxon>
        <taxon>Pseudomonadati</taxon>
        <taxon>Pseudomonadota</taxon>
        <taxon>Betaproteobacteria</taxon>
        <taxon>Burkholderiales</taxon>
        <taxon>Oxalobacteraceae</taxon>
        <taxon>Telluria group</taxon>
        <taxon>Pseudoduganella</taxon>
    </lineage>
</organism>
<feature type="domain" description="Recombinase" evidence="2">
    <location>
        <begin position="194"/>
        <end position="318"/>
    </location>
</feature>
<evidence type="ECO:0000313" key="5">
    <source>
        <dbReference type="Proteomes" id="UP000298763"/>
    </source>
</evidence>
<feature type="domain" description="Resolvase/invertase-type recombinase catalytic" evidence="1">
    <location>
        <begin position="14"/>
        <end position="168"/>
    </location>
</feature>
<dbReference type="PROSITE" id="PS51737">
    <property type="entry name" value="RECOMBINASE_DNA_BIND"/>
    <property type="match status" value="1"/>
</dbReference>
<dbReference type="RefSeq" id="WP_137311971.1">
    <property type="nucleotide sequence ID" value="NZ_CP040017.1"/>
</dbReference>
<dbReference type="GO" id="GO:0000150">
    <property type="term" value="F:DNA strand exchange activity"/>
    <property type="evidence" value="ECO:0007669"/>
    <property type="project" value="InterPro"/>
</dbReference>
<sequence length="508" mass="56376">MHVVDQESAPRTLPVAAYARMSTDSQNHSIQHQLDSIALYAQGRAMRVTRTFVDEGRSGLSLHDRPGLQALLAAVTERPCGFAAVIVYDVSRWGRFQDVDESAFYEYLCRRAGVPVVYCAELFADDGSPMQALLKGIKRIMAAEYSRELSTKVWHAQCRFIRLGYKQGGLPGFGLSRVSVSADGLKRGRLAPGERKFLATDRVALEPGCDADVALVCRIYMLYTMHGFSDSAIARQLDAEGLRTHLGKPWDPATVRRILTSEKYCGVLVFNQTTRKLRSPVAGNPQDTWVRCDTALAPIVSRETFQHAQDIRAGRATGPDRQRILALLRDIHARHGTINARLCHHPELPGRNIMRALFGGYVGAYAEAGLPVQRTVSGALAIRSTRVMMKRLIEQCAATARRGGATVAASGAWNVLLFNDTLHVRIALASSRRYPDTVCRWRVPVRKGASADFVLCALLDRRNDEIERYILVETHLCDQGSLFLSERKLAGYSQQCFATLEEVFGLAR</sequence>
<evidence type="ECO:0000313" key="3">
    <source>
        <dbReference type="EMBL" id="MBB3221696.1"/>
    </source>
</evidence>
<evidence type="ECO:0000259" key="2">
    <source>
        <dbReference type="PROSITE" id="PS51737"/>
    </source>
</evidence>
<dbReference type="Gene3D" id="3.90.1750.20">
    <property type="entry name" value="Putative Large Serine Recombinase, Chain B, Domain 2"/>
    <property type="match status" value="1"/>
</dbReference>
<dbReference type="OrthoDB" id="5479610at2"/>
<dbReference type="CDD" id="cd00338">
    <property type="entry name" value="Ser_Recombinase"/>
    <property type="match status" value="1"/>
</dbReference>
<dbReference type="AlphaFoldDB" id="A0A4P8HLA9"/>
<dbReference type="Pfam" id="PF00239">
    <property type="entry name" value="Resolvase"/>
    <property type="match status" value="1"/>
</dbReference>
<evidence type="ECO:0000313" key="6">
    <source>
        <dbReference type="Proteomes" id="UP000584325"/>
    </source>
</evidence>
<dbReference type="EMBL" id="CP040017">
    <property type="protein sequence ID" value="QCP09082.1"/>
    <property type="molecule type" value="Genomic_DNA"/>
</dbReference>
<dbReference type="EMBL" id="JACHXS010000004">
    <property type="protein sequence ID" value="MBB3221696.1"/>
    <property type="molecule type" value="Genomic_DNA"/>
</dbReference>
<dbReference type="InterPro" id="IPR038109">
    <property type="entry name" value="DNA_bind_recomb_sf"/>
</dbReference>
<dbReference type="PANTHER" id="PTHR30461:SF23">
    <property type="entry name" value="DNA RECOMBINASE-RELATED"/>
    <property type="match status" value="1"/>
</dbReference>
<dbReference type="InterPro" id="IPR011109">
    <property type="entry name" value="DNA_bind_recombinase_dom"/>
</dbReference>
<dbReference type="InterPro" id="IPR036162">
    <property type="entry name" value="Resolvase-like_N_sf"/>
</dbReference>
<name>A0A4P8HLA9_9BURK</name>
<evidence type="ECO:0000259" key="1">
    <source>
        <dbReference type="PROSITE" id="PS51736"/>
    </source>
</evidence>
<dbReference type="SUPFAM" id="SSF53041">
    <property type="entry name" value="Resolvase-like"/>
    <property type="match status" value="1"/>
</dbReference>
<proteinExistence type="predicted"/>
<gene>
    <name evidence="4" type="ORF">FCL38_00495</name>
    <name evidence="3" type="ORF">FHS02_002506</name>
</gene>
<reference evidence="3 6" key="2">
    <citation type="submission" date="2020-08" db="EMBL/GenBank/DDBJ databases">
        <title>Genomic Encyclopedia of Type Strains, Phase III (KMG-III): the genomes of soil and plant-associated and newly described type strains.</title>
        <authorList>
            <person name="Whitman W."/>
        </authorList>
    </citation>
    <scope>NUCLEOTIDE SEQUENCE [LARGE SCALE GENOMIC DNA]</scope>
    <source>
        <strain evidence="3 6">CECT 7753</strain>
    </source>
</reference>
<dbReference type="SMART" id="SM00857">
    <property type="entry name" value="Resolvase"/>
    <property type="match status" value="1"/>
</dbReference>
<dbReference type="PROSITE" id="PS51736">
    <property type="entry name" value="RECOMBINASES_3"/>
    <property type="match status" value="1"/>
</dbReference>
<dbReference type="InterPro" id="IPR050639">
    <property type="entry name" value="SSR_resolvase"/>
</dbReference>
<reference evidence="4 5" key="1">
    <citation type="submission" date="2019-05" db="EMBL/GenBank/DDBJ databases">
        <title>Draft Genome Sequences of Six Type Strains of the Genus Massilia.</title>
        <authorList>
            <person name="Miess H."/>
            <person name="Frediansyhah A."/>
            <person name="Gross H."/>
        </authorList>
    </citation>
    <scope>NUCLEOTIDE SEQUENCE [LARGE SCALE GENOMIC DNA]</scope>
    <source>
        <strain evidence="4 5">DSMZ 26121</strain>
    </source>
</reference>